<proteinExistence type="predicted"/>
<keyword evidence="1" id="KW-1133">Transmembrane helix</keyword>
<organism evidence="2">
    <name type="scientific">Solanum chacoense</name>
    <name type="common">Chaco potato</name>
    <dbReference type="NCBI Taxonomy" id="4108"/>
    <lineage>
        <taxon>Eukaryota</taxon>
        <taxon>Viridiplantae</taxon>
        <taxon>Streptophyta</taxon>
        <taxon>Embryophyta</taxon>
        <taxon>Tracheophyta</taxon>
        <taxon>Spermatophyta</taxon>
        <taxon>Magnoliopsida</taxon>
        <taxon>eudicotyledons</taxon>
        <taxon>Gunneridae</taxon>
        <taxon>Pentapetalae</taxon>
        <taxon>asterids</taxon>
        <taxon>lamiids</taxon>
        <taxon>Solanales</taxon>
        <taxon>Solanaceae</taxon>
        <taxon>Solanoideae</taxon>
        <taxon>Solaneae</taxon>
        <taxon>Solanum</taxon>
    </lineage>
</organism>
<reference evidence="2" key="1">
    <citation type="submission" date="2015-12" db="EMBL/GenBank/DDBJ databases">
        <title>Gene expression during late stages of embryo sac development: a critical building block for successful pollen-pistil interactions.</title>
        <authorList>
            <person name="Liu Y."/>
            <person name="Joly V."/>
            <person name="Sabar M."/>
            <person name="Matton D.P."/>
        </authorList>
    </citation>
    <scope>NUCLEOTIDE SEQUENCE</scope>
</reference>
<evidence type="ECO:0000256" key="1">
    <source>
        <dbReference type="SAM" id="Phobius"/>
    </source>
</evidence>
<keyword evidence="1" id="KW-0472">Membrane</keyword>
<feature type="transmembrane region" description="Helical" evidence="1">
    <location>
        <begin position="12"/>
        <end position="33"/>
    </location>
</feature>
<sequence>MPHVNESLVVFFLLKIHHLIIFLYIYVTCLYLIRHFDTSSASVLHTPYKFGRLSKKCQIDTVGRDIRCLK</sequence>
<protein>
    <submittedName>
        <fullName evidence="2">Putative ovule protein</fullName>
    </submittedName>
</protein>
<dbReference type="AlphaFoldDB" id="A0A0V0GWD7"/>
<evidence type="ECO:0000313" key="2">
    <source>
        <dbReference type="EMBL" id="JAP12073.1"/>
    </source>
</evidence>
<name>A0A0V0GWD7_SOLCH</name>
<accession>A0A0V0GWD7</accession>
<keyword evidence="1" id="KW-0812">Transmembrane</keyword>
<dbReference type="EMBL" id="GEDG01030191">
    <property type="protein sequence ID" value="JAP12073.1"/>
    <property type="molecule type" value="Transcribed_RNA"/>
</dbReference>